<evidence type="ECO:0000313" key="2">
    <source>
        <dbReference type="EMBL" id="MFD2705643.1"/>
    </source>
</evidence>
<accession>A0ABW5T287</accession>
<dbReference type="InterPro" id="IPR011528">
    <property type="entry name" value="NERD"/>
</dbReference>
<organism evidence="2 3">
    <name type="scientific">Salibacterium lacus</name>
    <dbReference type="NCBI Taxonomy" id="1898109"/>
    <lineage>
        <taxon>Bacteria</taxon>
        <taxon>Bacillati</taxon>
        <taxon>Bacillota</taxon>
        <taxon>Bacilli</taxon>
        <taxon>Bacillales</taxon>
        <taxon>Bacillaceae</taxon>
    </lineage>
</organism>
<reference evidence="3" key="1">
    <citation type="journal article" date="2019" name="Int. J. Syst. Evol. Microbiol.">
        <title>The Global Catalogue of Microorganisms (GCM) 10K type strain sequencing project: providing services to taxonomists for standard genome sequencing and annotation.</title>
        <authorList>
            <consortium name="The Broad Institute Genomics Platform"/>
            <consortium name="The Broad Institute Genome Sequencing Center for Infectious Disease"/>
            <person name="Wu L."/>
            <person name="Ma J."/>
        </authorList>
    </citation>
    <scope>NUCLEOTIDE SEQUENCE [LARGE SCALE GENOMIC DNA]</scope>
    <source>
        <strain evidence="3">KCTC 33792</strain>
    </source>
</reference>
<comment type="caution">
    <text evidence="2">The sequence shown here is derived from an EMBL/GenBank/DDBJ whole genome shotgun (WGS) entry which is preliminary data.</text>
</comment>
<gene>
    <name evidence="2" type="ORF">ACFSUB_09190</name>
</gene>
<dbReference type="RefSeq" id="WP_380712893.1">
    <property type="nucleotide sequence ID" value="NZ_JBHUML010000002.1"/>
</dbReference>
<evidence type="ECO:0000313" key="3">
    <source>
        <dbReference type="Proteomes" id="UP001597520"/>
    </source>
</evidence>
<name>A0ABW5T287_9BACI</name>
<feature type="domain" description="NERD" evidence="1">
    <location>
        <begin position="41"/>
        <end position="156"/>
    </location>
</feature>
<proteinExistence type="predicted"/>
<dbReference type="PROSITE" id="PS50965">
    <property type="entry name" value="NERD"/>
    <property type="match status" value="1"/>
</dbReference>
<keyword evidence="3" id="KW-1185">Reference proteome</keyword>
<sequence>MIKKHRTKPEILEKLEVLQRRLLELHPKRDEVKQNYLRYAAGYRGEKAIDYHLSFLDPPHLILHDLRLFSRTSHFQMDTLLLTPSFTLIIEVKNLAGTLQFDEHRYQMTRRLHGEEEGFTDPRLQVQRHKLQLEEWLKHHSLVLPPIYPLVVISFPSTIIQAPLTNVIHAAQLPFEIETYKRREGKAATPFSSIQRVSDKLISACRPKEVDILEEFDLTPGDVQRGVQCPECAKLPMKKGRNGHWCCPFCGFSSKDAPRSALQDYNALIHPFLTTEQCCDFLNLPSSQFTRRLLQSLNVPHNRKNKGRVYDLTDI</sequence>
<protein>
    <submittedName>
        <fullName evidence="2">Nuclease-related domain-containing protein</fullName>
    </submittedName>
</protein>
<dbReference type="Pfam" id="PF08378">
    <property type="entry name" value="NERD"/>
    <property type="match status" value="1"/>
</dbReference>
<dbReference type="Proteomes" id="UP001597520">
    <property type="component" value="Unassembled WGS sequence"/>
</dbReference>
<dbReference type="EMBL" id="JBHUML010000002">
    <property type="protein sequence ID" value="MFD2705643.1"/>
    <property type="molecule type" value="Genomic_DNA"/>
</dbReference>
<evidence type="ECO:0000259" key="1">
    <source>
        <dbReference type="PROSITE" id="PS50965"/>
    </source>
</evidence>